<dbReference type="SUPFAM" id="SSF51735">
    <property type="entry name" value="NAD(P)-binding Rossmann-fold domains"/>
    <property type="match status" value="1"/>
</dbReference>
<dbReference type="InterPro" id="IPR047618">
    <property type="entry name" value="QOR-like"/>
</dbReference>
<dbReference type="Proteomes" id="UP000654370">
    <property type="component" value="Unassembled WGS sequence"/>
</dbReference>
<protein>
    <recommendedName>
        <fullName evidence="4">Probable quinone oxidoreductase</fullName>
    </recommendedName>
    <alternativeName>
        <fullName evidence="3">NADPH:quinone reductase</fullName>
    </alternativeName>
</protein>
<reference evidence="6" key="1">
    <citation type="submission" date="2020-12" db="EMBL/GenBank/DDBJ databases">
        <title>Metabolic potential, ecology and presence of endohyphal bacteria is reflected in genomic diversity of Mucoromycotina.</title>
        <authorList>
            <person name="Muszewska A."/>
            <person name="Okrasinska A."/>
            <person name="Steczkiewicz K."/>
            <person name="Drgas O."/>
            <person name="Orlowska M."/>
            <person name="Perlinska-Lenart U."/>
            <person name="Aleksandrzak-Piekarczyk T."/>
            <person name="Szatraj K."/>
            <person name="Zielenkiewicz U."/>
            <person name="Pilsyk S."/>
            <person name="Malc E."/>
            <person name="Mieczkowski P."/>
            <person name="Kruszewska J.S."/>
            <person name="Biernat P."/>
            <person name="Pawlowska J."/>
        </authorList>
    </citation>
    <scope>NUCLEOTIDE SEQUENCE</scope>
    <source>
        <strain evidence="6">WA0000067209</strain>
    </source>
</reference>
<accession>A0A8H7PTV3</accession>
<dbReference type="GO" id="GO:0005829">
    <property type="term" value="C:cytosol"/>
    <property type="evidence" value="ECO:0007669"/>
    <property type="project" value="TreeGrafter"/>
</dbReference>
<evidence type="ECO:0000256" key="2">
    <source>
        <dbReference type="ARBA" id="ARBA00023002"/>
    </source>
</evidence>
<dbReference type="Gene3D" id="3.40.50.720">
    <property type="entry name" value="NAD(P)-binding Rossmann-like Domain"/>
    <property type="match status" value="1"/>
</dbReference>
<feature type="domain" description="Enoyl reductase (ER)" evidence="5">
    <location>
        <begin position="32"/>
        <end position="340"/>
    </location>
</feature>
<proteinExistence type="predicted"/>
<gene>
    <name evidence="6" type="ORF">INT43_004001</name>
</gene>
<dbReference type="EMBL" id="JAEPQZ010000006">
    <property type="protein sequence ID" value="KAG2180212.1"/>
    <property type="molecule type" value="Genomic_DNA"/>
</dbReference>
<evidence type="ECO:0000313" key="7">
    <source>
        <dbReference type="Proteomes" id="UP000654370"/>
    </source>
</evidence>
<dbReference type="GO" id="GO:0070402">
    <property type="term" value="F:NADPH binding"/>
    <property type="evidence" value="ECO:0007669"/>
    <property type="project" value="TreeGrafter"/>
</dbReference>
<dbReference type="PANTHER" id="PTHR48106:SF13">
    <property type="entry name" value="QUINONE OXIDOREDUCTASE-RELATED"/>
    <property type="match status" value="1"/>
</dbReference>
<keyword evidence="2" id="KW-0560">Oxidoreductase</keyword>
<name>A0A8H7PTV3_MORIS</name>
<evidence type="ECO:0000259" key="5">
    <source>
        <dbReference type="SMART" id="SM00829"/>
    </source>
</evidence>
<dbReference type="InterPro" id="IPR013154">
    <property type="entry name" value="ADH-like_N"/>
</dbReference>
<evidence type="ECO:0000313" key="6">
    <source>
        <dbReference type="EMBL" id="KAG2180212.1"/>
    </source>
</evidence>
<evidence type="ECO:0000256" key="3">
    <source>
        <dbReference type="ARBA" id="ARBA00043088"/>
    </source>
</evidence>
<dbReference type="GO" id="GO:0003960">
    <property type="term" value="F:quinone reductase (NADPH) activity"/>
    <property type="evidence" value="ECO:0007669"/>
    <property type="project" value="InterPro"/>
</dbReference>
<sequence>MFRSALSHSRPLVNKLARHMSTMKAVVVERIGGPEVLEYKDHPKPQVSSGKILVKNHAIGVNFIDTYHRSGVYPLPTPFVPGREGSGEVVEVGEGVSDFKVGDRVAYVDAESYAEYTAVNSLAAGKIPDNVSYDDATALLLQGLTAWTMVRDGYPVKKGDYVLVHAAAGGVGLLLCQMANLLGATVIGTVSTEEKAALAKENGAHHTINYSHEDTVARVNEITNGQGCHAVLDGVGASTWETSLQSVRRLGTLISFGNASGVVPPIQISCLSDKSIKLMRPKLFSYLATREDKEKWFNELFQLQAEHKLKLRVHKTYKLEDAQSAHVDIQSRKTTGKLLIEL</sequence>
<dbReference type="GO" id="GO:0035925">
    <property type="term" value="F:mRNA 3'-UTR AU-rich region binding"/>
    <property type="evidence" value="ECO:0007669"/>
    <property type="project" value="TreeGrafter"/>
</dbReference>
<dbReference type="AlphaFoldDB" id="A0A8H7PTV3"/>
<comment type="caution">
    <text evidence="6">The sequence shown here is derived from an EMBL/GenBank/DDBJ whole genome shotgun (WGS) entry which is preliminary data.</text>
</comment>
<organism evidence="6 7">
    <name type="scientific">Mortierella isabellina</name>
    <name type="common">Filamentous fungus</name>
    <name type="synonym">Umbelopsis isabellina</name>
    <dbReference type="NCBI Taxonomy" id="91625"/>
    <lineage>
        <taxon>Eukaryota</taxon>
        <taxon>Fungi</taxon>
        <taxon>Fungi incertae sedis</taxon>
        <taxon>Mucoromycota</taxon>
        <taxon>Mucoromycotina</taxon>
        <taxon>Umbelopsidomycetes</taxon>
        <taxon>Umbelopsidales</taxon>
        <taxon>Umbelopsidaceae</taxon>
        <taxon>Umbelopsis</taxon>
    </lineage>
</organism>
<evidence type="ECO:0000256" key="1">
    <source>
        <dbReference type="ARBA" id="ARBA00022857"/>
    </source>
</evidence>
<dbReference type="FunFam" id="3.40.50.720:FF:000053">
    <property type="entry name" value="Quinone oxidoreductase 1"/>
    <property type="match status" value="1"/>
</dbReference>
<dbReference type="InterPro" id="IPR013149">
    <property type="entry name" value="ADH-like_C"/>
</dbReference>
<dbReference type="Gene3D" id="3.90.180.10">
    <property type="entry name" value="Medium-chain alcohol dehydrogenases, catalytic domain"/>
    <property type="match status" value="1"/>
</dbReference>
<dbReference type="OrthoDB" id="48317at2759"/>
<dbReference type="SUPFAM" id="SSF50129">
    <property type="entry name" value="GroES-like"/>
    <property type="match status" value="1"/>
</dbReference>
<evidence type="ECO:0000256" key="4">
    <source>
        <dbReference type="ARBA" id="ARBA00070796"/>
    </source>
</evidence>
<keyword evidence="7" id="KW-1185">Reference proteome</keyword>
<dbReference type="InterPro" id="IPR011032">
    <property type="entry name" value="GroES-like_sf"/>
</dbReference>
<dbReference type="InterPro" id="IPR020843">
    <property type="entry name" value="ER"/>
</dbReference>
<dbReference type="SMART" id="SM00829">
    <property type="entry name" value="PKS_ER"/>
    <property type="match status" value="1"/>
</dbReference>
<dbReference type="Pfam" id="PF08240">
    <property type="entry name" value="ADH_N"/>
    <property type="match status" value="1"/>
</dbReference>
<dbReference type="Pfam" id="PF00107">
    <property type="entry name" value="ADH_zinc_N"/>
    <property type="match status" value="1"/>
</dbReference>
<dbReference type="CDD" id="cd05286">
    <property type="entry name" value="QOR2"/>
    <property type="match status" value="1"/>
</dbReference>
<dbReference type="InterPro" id="IPR036291">
    <property type="entry name" value="NAD(P)-bd_dom_sf"/>
</dbReference>
<dbReference type="PANTHER" id="PTHR48106">
    <property type="entry name" value="QUINONE OXIDOREDUCTASE PIG3-RELATED"/>
    <property type="match status" value="1"/>
</dbReference>
<keyword evidence="1" id="KW-0521">NADP</keyword>